<dbReference type="EMBL" id="QLST01000009">
    <property type="protein sequence ID" value="RBA28129.1"/>
    <property type="molecule type" value="Genomic_DNA"/>
</dbReference>
<proteinExistence type="predicted"/>
<dbReference type="Proteomes" id="UP000253319">
    <property type="component" value="Unassembled WGS sequence"/>
</dbReference>
<feature type="transmembrane region" description="Helical" evidence="1">
    <location>
        <begin position="55"/>
        <end position="73"/>
    </location>
</feature>
<feature type="transmembrane region" description="Helical" evidence="1">
    <location>
        <begin position="30"/>
        <end position="48"/>
    </location>
</feature>
<keyword evidence="1" id="KW-1133">Transmembrane helix</keyword>
<evidence type="ECO:0008006" key="4">
    <source>
        <dbReference type="Google" id="ProtNLM"/>
    </source>
</evidence>
<feature type="transmembrane region" description="Helical" evidence="1">
    <location>
        <begin position="111"/>
        <end position="137"/>
    </location>
</feature>
<comment type="caution">
    <text evidence="2">The sequence shown here is derived from an EMBL/GenBank/DDBJ whole genome shotgun (WGS) entry which is preliminary data.</text>
</comment>
<feature type="transmembrane region" description="Helical" evidence="1">
    <location>
        <begin position="7"/>
        <end position="24"/>
    </location>
</feature>
<evidence type="ECO:0000256" key="1">
    <source>
        <dbReference type="SAM" id="Phobius"/>
    </source>
</evidence>
<name>A0A365P0X5_9FLAO</name>
<keyword evidence="1" id="KW-0812">Transmembrane</keyword>
<gene>
    <name evidence="2" type="ORF">DPN68_08215</name>
</gene>
<dbReference type="AlphaFoldDB" id="A0A365P0X5"/>
<reference evidence="2 3" key="1">
    <citation type="submission" date="2018-06" db="EMBL/GenBank/DDBJ databases">
        <title>Flavobacterium tibetense sp. nov., isolated from a wetland YonghuCo on Tibetan Plateau.</title>
        <authorList>
            <person name="Xing P."/>
            <person name="Phurbu D."/>
            <person name="Lu H."/>
        </authorList>
    </citation>
    <scope>NUCLEOTIDE SEQUENCE [LARGE SCALE GENOMIC DNA]</scope>
    <source>
        <strain evidence="2 3">YH5</strain>
    </source>
</reference>
<organism evidence="2 3">
    <name type="scientific">Flavobacterium tibetense</name>
    <dbReference type="NCBI Taxonomy" id="2233533"/>
    <lineage>
        <taxon>Bacteria</taxon>
        <taxon>Pseudomonadati</taxon>
        <taxon>Bacteroidota</taxon>
        <taxon>Flavobacteriia</taxon>
        <taxon>Flavobacteriales</taxon>
        <taxon>Flavobacteriaceae</taxon>
        <taxon>Flavobacterium</taxon>
    </lineage>
</organism>
<feature type="transmembrane region" description="Helical" evidence="1">
    <location>
        <begin position="143"/>
        <end position="163"/>
    </location>
</feature>
<keyword evidence="1" id="KW-0472">Membrane</keyword>
<protein>
    <recommendedName>
        <fullName evidence="4">Lysoplasmalogenase</fullName>
    </recommendedName>
</protein>
<keyword evidence="3" id="KW-1185">Reference proteome</keyword>
<accession>A0A365P0X5</accession>
<feature type="transmembrane region" description="Helical" evidence="1">
    <location>
        <begin position="202"/>
        <end position="222"/>
    </location>
</feature>
<evidence type="ECO:0000313" key="2">
    <source>
        <dbReference type="EMBL" id="RBA28129.1"/>
    </source>
</evidence>
<sequence>MKVKDIALVLFFIANACYLFFFRIMENKDMSLVFKPMIIPFIFLYYTIESKKKKNPLHLLLLGLIFIADNINLLLETIFYQFAILIYLIVLVILFFLIVKDAKIINQNSKLSKYLGLLFIVAIAFALITKITSVFIVKTKFHSYYLILNYIVFFVGVLAMSFYNFIKFKSKSAKFLLLALGFMFLSDMLSVTKTYYLKYDVFVYLSMLLELPVYYFFAQFFIERDKNAEKIKE</sequence>
<feature type="transmembrane region" description="Helical" evidence="1">
    <location>
        <begin position="79"/>
        <end position="99"/>
    </location>
</feature>
<evidence type="ECO:0000313" key="3">
    <source>
        <dbReference type="Proteomes" id="UP000253319"/>
    </source>
</evidence>
<feature type="transmembrane region" description="Helical" evidence="1">
    <location>
        <begin position="175"/>
        <end position="196"/>
    </location>
</feature>